<organism evidence="2">
    <name type="scientific">marine sediment metagenome</name>
    <dbReference type="NCBI Taxonomy" id="412755"/>
    <lineage>
        <taxon>unclassified sequences</taxon>
        <taxon>metagenomes</taxon>
        <taxon>ecological metagenomes</taxon>
    </lineage>
</organism>
<feature type="region of interest" description="Disordered" evidence="1">
    <location>
        <begin position="44"/>
        <end position="78"/>
    </location>
</feature>
<name>A0A0F9AUG0_9ZZZZ</name>
<sequence length="78" mass="8864">MTPSKERTLMKKINGMINAIALTQDKVDNQQDRQIAKLRKEMKNHLESHKVAVATEPKKDVKEDKNKGPDPKKKKGGK</sequence>
<accession>A0A0F9AUG0</accession>
<evidence type="ECO:0000256" key="1">
    <source>
        <dbReference type="SAM" id="MobiDB-lite"/>
    </source>
</evidence>
<proteinExistence type="predicted"/>
<gene>
    <name evidence="2" type="ORF">LCGC14_2869610</name>
</gene>
<dbReference type="EMBL" id="LAZR01055673">
    <property type="protein sequence ID" value="KKK75846.1"/>
    <property type="molecule type" value="Genomic_DNA"/>
</dbReference>
<dbReference type="AlphaFoldDB" id="A0A0F9AUG0"/>
<comment type="caution">
    <text evidence="2">The sequence shown here is derived from an EMBL/GenBank/DDBJ whole genome shotgun (WGS) entry which is preliminary data.</text>
</comment>
<feature type="compositionally biased region" description="Basic and acidic residues" evidence="1">
    <location>
        <begin position="44"/>
        <end position="71"/>
    </location>
</feature>
<reference evidence="2" key="1">
    <citation type="journal article" date="2015" name="Nature">
        <title>Complex archaea that bridge the gap between prokaryotes and eukaryotes.</title>
        <authorList>
            <person name="Spang A."/>
            <person name="Saw J.H."/>
            <person name="Jorgensen S.L."/>
            <person name="Zaremba-Niedzwiedzka K."/>
            <person name="Martijn J."/>
            <person name="Lind A.E."/>
            <person name="van Eijk R."/>
            <person name="Schleper C."/>
            <person name="Guy L."/>
            <person name="Ettema T.J."/>
        </authorList>
    </citation>
    <scope>NUCLEOTIDE SEQUENCE</scope>
</reference>
<protein>
    <submittedName>
        <fullName evidence="2">Uncharacterized protein</fullName>
    </submittedName>
</protein>
<evidence type="ECO:0000313" key="2">
    <source>
        <dbReference type="EMBL" id="KKK75846.1"/>
    </source>
</evidence>